<reference evidence="3" key="1">
    <citation type="journal article" date="2019" name="Int. J. Syst. Evol. Microbiol.">
        <title>The Global Catalogue of Microorganisms (GCM) 10K type strain sequencing project: providing services to taxonomists for standard genome sequencing and annotation.</title>
        <authorList>
            <consortium name="The Broad Institute Genomics Platform"/>
            <consortium name="The Broad Institute Genome Sequencing Center for Infectious Disease"/>
            <person name="Wu L."/>
            <person name="Ma J."/>
        </authorList>
    </citation>
    <scope>NUCLEOTIDE SEQUENCE [LARGE SCALE GENOMIC DNA]</scope>
    <source>
        <strain evidence="3">CCUG 55585</strain>
    </source>
</reference>
<comment type="caution">
    <text evidence="2">The sequence shown here is derived from an EMBL/GenBank/DDBJ whole genome shotgun (WGS) entry which is preliminary data.</text>
</comment>
<keyword evidence="3" id="KW-1185">Reference proteome</keyword>
<evidence type="ECO:0000313" key="2">
    <source>
        <dbReference type="EMBL" id="MFD0725038.1"/>
    </source>
</evidence>
<organism evidence="2 3">
    <name type="scientific">Lysobacter brunescens</name>
    <dbReference type="NCBI Taxonomy" id="262323"/>
    <lineage>
        <taxon>Bacteria</taxon>
        <taxon>Pseudomonadati</taxon>
        <taxon>Pseudomonadota</taxon>
        <taxon>Gammaproteobacteria</taxon>
        <taxon>Lysobacterales</taxon>
        <taxon>Lysobacteraceae</taxon>
        <taxon>Lysobacter</taxon>
    </lineage>
</organism>
<dbReference type="PROSITE" id="PS51257">
    <property type="entry name" value="PROKAR_LIPOPROTEIN"/>
    <property type="match status" value="1"/>
</dbReference>
<protein>
    <submittedName>
        <fullName evidence="2">DUF4019 domain-containing protein</fullName>
    </submittedName>
</protein>
<dbReference type="RefSeq" id="WP_386822661.1">
    <property type="nucleotide sequence ID" value="NZ_JBHTIF010000001.1"/>
</dbReference>
<sequence length="195" mass="20559">MIRTAMLAMMLGSTMLVTGCGDAGEVHAGEVSAGQEESLDFEGTVVALRAVEREGATLAAMRFVETADQAMYEQLWTGMLKAYRDSNEYRDFEARLAARKDAIGSVDVRKVGSAEAMDASALGMGGGRFALVIICTKSKAGTYVDAVVLKEQKVREWVPASHKSGTAAAMGPDEIRRKQGVSGPCDKMAAAGTGA</sequence>
<gene>
    <name evidence="2" type="ORF">ACFQ0E_05425</name>
</gene>
<name>A0ABW2YAX2_9GAMM</name>
<evidence type="ECO:0000313" key="3">
    <source>
        <dbReference type="Proteomes" id="UP001597110"/>
    </source>
</evidence>
<feature type="region of interest" description="Disordered" evidence="1">
    <location>
        <begin position="164"/>
        <end position="195"/>
    </location>
</feature>
<accession>A0ABW2YAX2</accession>
<dbReference type="Proteomes" id="UP001597110">
    <property type="component" value="Unassembled WGS sequence"/>
</dbReference>
<proteinExistence type="predicted"/>
<evidence type="ECO:0000256" key="1">
    <source>
        <dbReference type="SAM" id="MobiDB-lite"/>
    </source>
</evidence>
<dbReference type="EMBL" id="JBHTIF010000001">
    <property type="protein sequence ID" value="MFD0725038.1"/>
    <property type="molecule type" value="Genomic_DNA"/>
</dbReference>